<comment type="similarity">
    <text evidence="5">Belongs to the TatC family.</text>
</comment>
<dbReference type="eggNOG" id="COG0805">
    <property type="taxonomic scope" value="Bacteria"/>
</dbReference>
<comment type="function">
    <text evidence="5">Part of the twin-arginine translocation (Tat) system that transports large folded proteins containing a characteristic twin-arginine motif in their signal peptide across membranes. Together with TatB, TatC is part of a receptor directly interacting with Tat signal peptides.</text>
</comment>
<sequence length="268" mass="29987">MSDTMSSQTQPPALHDPSATEQATLEEMPITKHLVILRKHLFKIVAVLLVLFFCLLPFANKTYSTLSAPLRAQLPAQSTMIATDVTATFMAPFKLNFFVAIMLAMPFIIYQLWAYIKPALYEKEKNLAIPLLLGSISLFYAGICFAYFVALPSILHFFISVSPDTVAPMTDINSYLTFCLKLFLVFGLTFEIPIITLVLILIGIVDTKTLAEKRRFIIVGCFFVAMFATPPDALSMIMLAIPMWMLFELGLLLGKLIEKRKVDPTEAT</sequence>
<evidence type="ECO:0000256" key="4">
    <source>
        <dbReference type="ARBA" id="ARBA00023136"/>
    </source>
</evidence>
<dbReference type="HAMAP" id="MF_00902">
    <property type="entry name" value="TatC"/>
    <property type="match status" value="1"/>
</dbReference>
<keyword evidence="5" id="KW-0653">Protein transport</keyword>
<keyword evidence="5" id="KW-0813">Transport</keyword>
<keyword evidence="7" id="KW-1185">Reference proteome</keyword>
<dbReference type="STRING" id="632955.GCA_000829675_01437"/>
<comment type="subunit">
    <text evidence="5">The Tat system comprises two distinct complexes: a TatABC complex, containing multiple copies of TatA, TatB and TatC subunits, and a separate TatA complex, containing only TatA subunits. Substrates initially bind to the TatABC complex, which probably triggers association of the separate TatA complex to form the active translocon.</text>
</comment>
<dbReference type="GO" id="GO:0033281">
    <property type="term" value="C:TAT protein transport complex"/>
    <property type="evidence" value="ECO:0007669"/>
    <property type="project" value="UniProtKB-UniRule"/>
</dbReference>
<keyword evidence="5" id="KW-0811">Translocation</keyword>
<dbReference type="GO" id="GO:0043953">
    <property type="term" value="P:protein transport by the Tat complex"/>
    <property type="evidence" value="ECO:0007669"/>
    <property type="project" value="UniProtKB-UniRule"/>
</dbReference>
<evidence type="ECO:0000256" key="3">
    <source>
        <dbReference type="ARBA" id="ARBA00022989"/>
    </source>
</evidence>
<evidence type="ECO:0000313" key="7">
    <source>
        <dbReference type="Proteomes" id="UP000014568"/>
    </source>
</evidence>
<dbReference type="PATRIC" id="fig|421052.3.peg.495"/>
<keyword evidence="2 5" id="KW-0812">Transmembrane</keyword>
<evidence type="ECO:0000256" key="5">
    <source>
        <dbReference type="HAMAP-Rule" id="MF_00902"/>
    </source>
</evidence>
<dbReference type="AlphaFoldDB" id="S3NKX7"/>
<reference evidence="6 7" key="1">
    <citation type="submission" date="2013-06" db="EMBL/GenBank/DDBJ databases">
        <title>The Genome Sequence of Acinetobacter rudis CIP 110305.</title>
        <authorList>
            <consortium name="The Broad Institute Genome Sequencing Platform"/>
            <consortium name="The Broad Institute Genome Sequencing Center for Infectious Disease"/>
            <person name="Cerqueira G."/>
            <person name="Feldgarden M."/>
            <person name="Courvalin P."/>
            <person name="Perichon B."/>
            <person name="Grillot-Courvalin C."/>
            <person name="Clermont D."/>
            <person name="Rocha E."/>
            <person name="Yoon E.-J."/>
            <person name="Nemec A."/>
            <person name="Young S.K."/>
            <person name="Zeng Q."/>
            <person name="Gargeya S."/>
            <person name="Fitzgerald M."/>
            <person name="Abouelleil A."/>
            <person name="Alvarado L."/>
            <person name="Berlin A.M."/>
            <person name="Chapman S.B."/>
            <person name="Dewar J."/>
            <person name="Goldberg J."/>
            <person name="Griggs A."/>
            <person name="Gujja S."/>
            <person name="Hansen M."/>
            <person name="Howarth C."/>
            <person name="Imamovic A."/>
            <person name="Larimer J."/>
            <person name="McCowan C."/>
            <person name="Murphy C."/>
            <person name="Pearson M."/>
            <person name="Priest M."/>
            <person name="Roberts A."/>
            <person name="Saif S."/>
            <person name="Shea T."/>
            <person name="Sykes S."/>
            <person name="Wortman J."/>
            <person name="Nusbaum C."/>
            <person name="Birren B."/>
        </authorList>
    </citation>
    <scope>NUCLEOTIDE SEQUENCE [LARGE SCALE GENOMIC DNA]</scope>
    <source>
        <strain evidence="6 7">CIP 110305</strain>
    </source>
</reference>
<feature type="transmembrane region" description="Helical" evidence="5">
    <location>
        <begin position="97"/>
        <end position="116"/>
    </location>
</feature>
<evidence type="ECO:0000313" key="6">
    <source>
        <dbReference type="EMBL" id="EPF80362.1"/>
    </source>
</evidence>
<dbReference type="EMBL" id="ATGI01000004">
    <property type="protein sequence ID" value="EPF80362.1"/>
    <property type="molecule type" value="Genomic_DNA"/>
</dbReference>
<dbReference type="NCBIfam" id="TIGR00945">
    <property type="entry name" value="tatC"/>
    <property type="match status" value="1"/>
</dbReference>
<dbReference type="GO" id="GO:0009977">
    <property type="term" value="F:proton motive force dependent protein transmembrane transporter activity"/>
    <property type="evidence" value="ECO:0007669"/>
    <property type="project" value="TreeGrafter"/>
</dbReference>
<name>S3NKX7_9GAMM</name>
<dbReference type="HOGENOM" id="CLU_031942_1_1_6"/>
<feature type="transmembrane region" description="Helical" evidence="5">
    <location>
        <begin position="41"/>
        <end position="59"/>
    </location>
</feature>
<gene>
    <name evidence="5" type="primary">tatC</name>
    <name evidence="6" type="ORF">F945_00500</name>
</gene>
<dbReference type="Pfam" id="PF00902">
    <property type="entry name" value="TatC"/>
    <property type="match status" value="1"/>
</dbReference>
<organism evidence="6 7">
    <name type="scientific">Acinetobacter rudis CIP 110305</name>
    <dbReference type="NCBI Taxonomy" id="421052"/>
    <lineage>
        <taxon>Bacteria</taxon>
        <taxon>Pseudomonadati</taxon>
        <taxon>Pseudomonadota</taxon>
        <taxon>Gammaproteobacteria</taxon>
        <taxon>Moraxellales</taxon>
        <taxon>Moraxellaceae</taxon>
        <taxon>Acinetobacter</taxon>
    </lineage>
</organism>
<keyword evidence="4 5" id="KW-0472">Membrane</keyword>
<dbReference type="PANTHER" id="PTHR30371:SF0">
    <property type="entry name" value="SEC-INDEPENDENT PROTEIN TRANSLOCASE PROTEIN TATC, CHLOROPLASTIC-RELATED"/>
    <property type="match status" value="1"/>
</dbReference>
<feature type="transmembrane region" description="Helical" evidence="5">
    <location>
        <begin position="128"/>
        <end position="155"/>
    </location>
</feature>
<dbReference type="InterPro" id="IPR002033">
    <property type="entry name" value="TatC"/>
</dbReference>
<comment type="caution">
    <text evidence="6">The sequence shown here is derived from an EMBL/GenBank/DDBJ whole genome shotgun (WGS) entry which is preliminary data.</text>
</comment>
<evidence type="ECO:0000256" key="1">
    <source>
        <dbReference type="ARBA" id="ARBA00004141"/>
    </source>
</evidence>
<dbReference type="PANTHER" id="PTHR30371">
    <property type="entry name" value="SEC-INDEPENDENT PROTEIN TRANSLOCASE PROTEIN TATC"/>
    <property type="match status" value="1"/>
</dbReference>
<dbReference type="Proteomes" id="UP000014568">
    <property type="component" value="Unassembled WGS sequence"/>
</dbReference>
<comment type="subcellular location">
    <subcellularLocation>
        <location evidence="5">Cell membrane</location>
        <topology evidence="5">Multi-pass membrane protein</topology>
    </subcellularLocation>
    <subcellularLocation>
        <location evidence="1">Membrane</location>
        <topology evidence="1">Multi-pass membrane protein</topology>
    </subcellularLocation>
</comment>
<evidence type="ECO:0000256" key="2">
    <source>
        <dbReference type="ARBA" id="ARBA00022692"/>
    </source>
</evidence>
<keyword evidence="3 5" id="KW-1133">Transmembrane helix</keyword>
<protein>
    <recommendedName>
        <fullName evidence="5">Sec-independent protein translocase protein TatC</fullName>
    </recommendedName>
</protein>
<feature type="transmembrane region" description="Helical" evidence="5">
    <location>
        <begin position="214"/>
        <end position="230"/>
    </location>
</feature>
<accession>S3NKX7</accession>
<dbReference type="OrthoDB" id="9777044at2"/>
<feature type="transmembrane region" description="Helical" evidence="5">
    <location>
        <begin position="175"/>
        <end position="202"/>
    </location>
</feature>
<proteinExistence type="inferred from homology"/>
<keyword evidence="5" id="KW-1003">Cell membrane</keyword>
<dbReference type="GO" id="GO:0065002">
    <property type="term" value="P:intracellular protein transmembrane transport"/>
    <property type="evidence" value="ECO:0007669"/>
    <property type="project" value="TreeGrafter"/>
</dbReference>
<comment type="caution">
    <text evidence="5">Lacks conserved residue(s) required for the propagation of feature annotation.</text>
</comment>
<dbReference type="PRINTS" id="PR01840">
    <property type="entry name" value="TATCFAMILY"/>
</dbReference>